<dbReference type="AlphaFoldDB" id="A0A1J8QKG7"/>
<dbReference type="Proteomes" id="UP000183567">
    <property type="component" value="Unassembled WGS sequence"/>
</dbReference>
<name>A0A1J8QKG7_9AGAM</name>
<evidence type="ECO:0000313" key="1">
    <source>
        <dbReference type="EMBL" id="OJA21445.1"/>
    </source>
</evidence>
<sequence>MWLNVQVNGAMVVKSLG</sequence>
<organism evidence="1 2">
    <name type="scientific">Rhizopogon vesiculosus</name>
    <dbReference type="NCBI Taxonomy" id="180088"/>
    <lineage>
        <taxon>Eukaryota</taxon>
        <taxon>Fungi</taxon>
        <taxon>Dikarya</taxon>
        <taxon>Basidiomycota</taxon>
        <taxon>Agaricomycotina</taxon>
        <taxon>Agaricomycetes</taxon>
        <taxon>Agaricomycetidae</taxon>
        <taxon>Boletales</taxon>
        <taxon>Suillineae</taxon>
        <taxon>Rhizopogonaceae</taxon>
        <taxon>Rhizopogon</taxon>
    </lineage>
</organism>
<keyword evidence="2" id="KW-1185">Reference proteome</keyword>
<reference evidence="1 2" key="1">
    <citation type="submission" date="2016-03" db="EMBL/GenBank/DDBJ databases">
        <title>Comparative genomics of the ectomycorrhizal sister species Rhizopogon vinicolor and Rhizopogon vesiculosus (Basidiomycota: Boletales) reveals a divergence of the mating type B locus.</title>
        <authorList>
            <person name="Mujic A.B."/>
            <person name="Kuo A."/>
            <person name="Tritt A."/>
            <person name="Lipzen A."/>
            <person name="Chen C."/>
            <person name="Johnson J."/>
            <person name="Sharma A."/>
            <person name="Barry K."/>
            <person name="Grigoriev I.V."/>
            <person name="Spatafora J.W."/>
        </authorList>
    </citation>
    <scope>NUCLEOTIDE SEQUENCE [LARGE SCALE GENOMIC DNA]</scope>
    <source>
        <strain evidence="1 2">AM-OR11-056</strain>
    </source>
</reference>
<proteinExistence type="predicted"/>
<gene>
    <name evidence="1" type="ORF">AZE42_09954</name>
</gene>
<evidence type="ECO:0000313" key="2">
    <source>
        <dbReference type="Proteomes" id="UP000183567"/>
    </source>
</evidence>
<dbReference type="EMBL" id="LVVM01000141">
    <property type="protein sequence ID" value="OJA21445.1"/>
    <property type="molecule type" value="Genomic_DNA"/>
</dbReference>
<comment type="caution">
    <text evidence="1">The sequence shown here is derived from an EMBL/GenBank/DDBJ whole genome shotgun (WGS) entry which is preliminary data.</text>
</comment>
<accession>A0A1J8QKG7</accession>
<protein>
    <submittedName>
        <fullName evidence="1">Uncharacterized protein</fullName>
    </submittedName>
</protein>